<reference evidence="3 4" key="1">
    <citation type="journal article" date="2019" name="Int. J. Syst. Evol. Microbiol.">
        <title>Anaerobacillus alkaliphilus sp. nov., a novel alkaliphilic and moderately halophilic bacterium.</title>
        <authorList>
            <person name="Borsodi A.K."/>
            <person name="Aszalos J.M."/>
            <person name="Bihari P."/>
            <person name="Nagy I."/>
            <person name="Schumann P."/>
            <person name="Sproer C."/>
            <person name="Kovacs A.L."/>
            <person name="Boka K."/>
            <person name="Dobosy P."/>
            <person name="Ovari M."/>
            <person name="Szili-Kovacs T."/>
            <person name="Toth E."/>
        </authorList>
    </citation>
    <scope>NUCLEOTIDE SEQUENCE [LARGE SCALE GENOMIC DNA]</scope>
    <source>
        <strain evidence="3 4">B16-10</strain>
    </source>
</reference>
<comment type="caution">
    <text evidence="3">The sequence shown here is derived from an EMBL/GenBank/DDBJ whole genome shotgun (WGS) entry which is preliminary data.</text>
</comment>
<feature type="transmembrane region" description="Helical" evidence="1">
    <location>
        <begin position="106"/>
        <end position="126"/>
    </location>
</feature>
<feature type="chain" id="PRO_5020429854" evidence="2">
    <location>
        <begin position="21"/>
        <end position="129"/>
    </location>
</feature>
<dbReference type="RefSeq" id="WP_129078528.1">
    <property type="nucleotide sequence ID" value="NZ_QOUX01000039.1"/>
</dbReference>
<dbReference type="Proteomes" id="UP000290649">
    <property type="component" value="Unassembled WGS sequence"/>
</dbReference>
<accession>A0A4Q0VRU1</accession>
<name>A0A4Q0VRU1_9BACI</name>
<keyword evidence="4" id="KW-1185">Reference proteome</keyword>
<evidence type="ECO:0000256" key="1">
    <source>
        <dbReference type="SAM" id="Phobius"/>
    </source>
</evidence>
<evidence type="ECO:0000313" key="3">
    <source>
        <dbReference type="EMBL" id="RXJ00310.1"/>
    </source>
</evidence>
<evidence type="ECO:0000313" key="4">
    <source>
        <dbReference type="Proteomes" id="UP000290649"/>
    </source>
</evidence>
<dbReference type="EMBL" id="QOUX01000039">
    <property type="protein sequence ID" value="RXJ00310.1"/>
    <property type="molecule type" value="Genomic_DNA"/>
</dbReference>
<evidence type="ECO:0000256" key="2">
    <source>
        <dbReference type="SAM" id="SignalP"/>
    </source>
</evidence>
<keyword evidence="1" id="KW-0812">Transmembrane</keyword>
<proteinExistence type="predicted"/>
<dbReference type="OrthoDB" id="2886722at2"/>
<keyword evidence="1" id="KW-1133">Transmembrane helix</keyword>
<sequence>MRVFLCVLVLALLQPHLVFAHRMVVEMNEPGTIQVRYDDGTNSAIALVKAFDEKGNLLFEETANDLGIVHFDSSIAIHHIIADDGIGHRASWVLEEKVNLLNAVPIWLRALLGISMLLFISALFYYRLN</sequence>
<keyword evidence="1" id="KW-0472">Membrane</keyword>
<organism evidence="3 4">
    <name type="scientific">Anaerobacillus alkaliphilus</name>
    <dbReference type="NCBI Taxonomy" id="1548597"/>
    <lineage>
        <taxon>Bacteria</taxon>
        <taxon>Bacillati</taxon>
        <taxon>Bacillota</taxon>
        <taxon>Bacilli</taxon>
        <taxon>Bacillales</taxon>
        <taxon>Bacillaceae</taxon>
        <taxon>Anaerobacillus</taxon>
    </lineage>
</organism>
<keyword evidence="2" id="KW-0732">Signal</keyword>
<feature type="signal peptide" evidence="2">
    <location>
        <begin position="1"/>
        <end position="20"/>
    </location>
</feature>
<dbReference type="AlphaFoldDB" id="A0A4Q0VRU1"/>
<gene>
    <name evidence="3" type="ORF">DS745_12315</name>
</gene>
<protein>
    <submittedName>
        <fullName evidence="3">Uncharacterized protein</fullName>
    </submittedName>
</protein>